<reference evidence="2 3" key="1">
    <citation type="submission" date="2020-04" db="EMBL/GenBank/DDBJ databases">
        <title>Chromosome-level genome assembly of a cyprinid fish Onychostoma macrolepis by integration of Nanopore Sequencing, Bionano and Hi-C technology.</title>
        <authorList>
            <person name="Wang D."/>
        </authorList>
    </citation>
    <scope>NUCLEOTIDE SEQUENCE [LARGE SCALE GENOMIC DNA]</scope>
    <source>
        <strain evidence="2">SWU-2019</strain>
        <tissue evidence="2">Muscle</tissue>
    </source>
</reference>
<accession>A0A7J6D4S1</accession>
<dbReference type="AlphaFoldDB" id="A0A7J6D4S1"/>
<dbReference type="EMBL" id="JAAMOB010000004">
    <property type="protein sequence ID" value="KAF4114095.1"/>
    <property type="molecule type" value="Genomic_DNA"/>
</dbReference>
<comment type="caution">
    <text evidence="2">The sequence shown here is derived from an EMBL/GenBank/DDBJ whole genome shotgun (WGS) entry which is preliminary data.</text>
</comment>
<keyword evidence="3" id="KW-1185">Reference proteome</keyword>
<organism evidence="2 3">
    <name type="scientific">Onychostoma macrolepis</name>
    <dbReference type="NCBI Taxonomy" id="369639"/>
    <lineage>
        <taxon>Eukaryota</taxon>
        <taxon>Metazoa</taxon>
        <taxon>Chordata</taxon>
        <taxon>Craniata</taxon>
        <taxon>Vertebrata</taxon>
        <taxon>Euteleostomi</taxon>
        <taxon>Actinopterygii</taxon>
        <taxon>Neopterygii</taxon>
        <taxon>Teleostei</taxon>
        <taxon>Ostariophysi</taxon>
        <taxon>Cypriniformes</taxon>
        <taxon>Cyprinidae</taxon>
        <taxon>Acrossocheilinae</taxon>
        <taxon>Onychostoma</taxon>
    </lineage>
</organism>
<evidence type="ECO:0000256" key="1">
    <source>
        <dbReference type="SAM" id="MobiDB-lite"/>
    </source>
</evidence>
<evidence type="ECO:0000313" key="3">
    <source>
        <dbReference type="Proteomes" id="UP000579812"/>
    </source>
</evidence>
<dbReference type="Proteomes" id="UP000579812">
    <property type="component" value="Unassembled WGS sequence"/>
</dbReference>
<feature type="compositionally biased region" description="Polar residues" evidence="1">
    <location>
        <begin position="52"/>
        <end position="62"/>
    </location>
</feature>
<proteinExistence type="predicted"/>
<feature type="region of interest" description="Disordered" evidence="1">
    <location>
        <begin position="36"/>
        <end position="72"/>
    </location>
</feature>
<sequence length="206" mass="23115">MAYLRNWRKRNAEVLALAENSSEEDEMLGNVDEEVLSPTLSPDHSDIDVVLSSDSETPNLSDESSEEAVPDLELEKSTKHRRVAKETFTRVSTTLRDGCFLLDNEDFAFVKEKRSDGSLVCDVIHHNDTESFFDDPCDSRLLNIVRVRDLSRAKRQLITRHTLHRKVVCLPPNHEATNSGLHHCAATHSSSSSVLPQPPPPSCLSR</sequence>
<feature type="compositionally biased region" description="Acidic residues" evidence="1">
    <location>
        <begin position="63"/>
        <end position="72"/>
    </location>
</feature>
<name>A0A7J6D4S1_9TELE</name>
<gene>
    <name evidence="2" type="ORF">G5714_004318</name>
</gene>
<evidence type="ECO:0000313" key="2">
    <source>
        <dbReference type="EMBL" id="KAF4114095.1"/>
    </source>
</evidence>
<protein>
    <submittedName>
        <fullName evidence="2">Uncharacterized protein</fullName>
    </submittedName>
</protein>